<feature type="compositionally biased region" description="Polar residues" evidence="6">
    <location>
        <begin position="169"/>
        <end position="189"/>
    </location>
</feature>
<feature type="region of interest" description="Disordered" evidence="6">
    <location>
        <begin position="169"/>
        <end position="193"/>
    </location>
</feature>
<feature type="zinc finger region" description="C3H1-type" evidence="5">
    <location>
        <begin position="56"/>
        <end position="84"/>
    </location>
</feature>
<keyword evidence="2" id="KW-0677">Repeat</keyword>
<keyword evidence="1 5" id="KW-0479">Metal-binding</keyword>
<evidence type="ECO:0000256" key="6">
    <source>
        <dbReference type="SAM" id="MobiDB-lite"/>
    </source>
</evidence>
<name>A0AA36N669_9DINO</name>
<keyword evidence="4 5" id="KW-0862">Zinc</keyword>
<dbReference type="InterPro" id="IPR045877">
    <property type="entry name" value="ZFP36-like"/>
</dbReference>
<gene>
    <name evidence="8" type="ORF">EVOR1521_LOCUS20125</name>
</gene>
<evidence type="ECO:0000259" key="7">
    <source>
        <dbReference type="PROSITE" id="PS50103"/>
    </source>
</evidence>
<dbReference type="GO" id="GO:0003729">
    <property type="term" value="F:mRNA binding"/>
    <property type="evidence" value="ECO:0007669"/>
    <property type="project" value="InterPro"/>
</dbReference>
<dbReference type="PANTHER" id="PTHR12547:SF184">
    <property type="entry name" value="CCCH-TYPE ZN-FINGER PROTEIN"/>
    <property type="match status" value="1"/>
</dbReference>
<dbReference type="PROSITE" id="PS50103">
    <property type="entry name" value="ZF_C3H1"/>
    <property type="match status" value="2"/>
</dbReference>
<organism evidence="8 9">
    <name type="scientific">Effrenium voratum</name>
    <dbReference type="NCBI Taxonomy" id="2562239"/>
    <lineage>
        <taxon>Eukaryota</taxon>
        <taxon>Sar</taxon>
        <taxon>Alveolata</taxon>
        <taxon>Dinophyceae</taxon>
        <taxon>Suessiales</taxon>
        <taxon>Symbiodiniaceae</taxon>
        <taxon>Effrenium</taxon>
    </lineage>
</organism>
<evidence type="ECO:0000256" key="3">
    <source>
        <dbReference type="ARBA" id="ARBA00022771"/>
    </source>
</evidence>
<dbReference type="PANTHER" id="PTHR12547">
    <property type="entry name" value="CCCH ZINC FINGER/TIS11-RELATED"/>
    <property type="match status" value="1"/>
</dbReference>
<feature type="domain" description="C3H1-type" evidence="7">
    <location>
        <begin position="56"/>
        <end position="84"/>
    </location>
</feature>
<dbReference type="Proteomes" id="UP001178507">
    <property type="component" value="Unassembled WGS sequence"/>
</dbReference>
<comment type="caution">
    <text evidence="8">The sequence shown here is derived from an EMBL/GenBank/DDBJ whole genome shotgun (WGS) entry which is preliminary data.</text>
</comment>
<evidence type="ECO:0000256" key="4">
    <source>
        <dbReference type="ARBA" id="ARBA00022833"/>
    </source>
</evidence>
<evidence type="ECO:0000256" key="2">
    <source>
        <dbReference type="ARBA" id="ARBA00022737"/>
    </source>
</evidence>
<evidence type="ECO:0000256" key="1">
    <source>
        <dbReference type="ARBA" id="ARBA00022723"/>
    </source>
</evidence>
<dbReference type="SMART" id="SM00356">
    <property type="entry name" value="ZnF_C3H1"/>
    <property type="match status" value="2"/>
</dbReference>
<dbReference type="InterPro" id="IPR036855">
    <property type="entry name" value="Znf_CCCH_sf"/>
</dbReference>
<dbReference type="Gene3D" id="4.10.1000.10">
    <property type="entry name" value="Zinc finger, CCCH-type"/>
    <property type="match status" value="2"/>
</dbReference>
<evidence type="ECO:0000313" key="8">
    <source>
        <dbReference type="EMBL" id="CAJ1395767.1"/>
    </source>
</evidence>
<keyword evidence="3 5" id="KW-0863">Zinc-finger</keyword>
<evidence type="ECO:0000256" key="5">
    <source>
        <dbReference type="PROSITE-ProRule" id="PRU00723"/>
    </source>
</evidence>
<sequence length="245" mass="27099">MSAPVCQVPGDDKEEKRLDVHKNTRLCKFFAMSACTRGTACAFAHGLDQLRNQPDFSKTRLCADFVELGSCSEGRKCNFAHGKQELRPGSAAKVGRPSSKMEKARCKEVSEGEASLVAAQAMKTLQLQQSLHEQAALKLLMQFSSTHPTKTEADKDDCQLNASTSFSRQTTWEGTETASAGFSRGTSRSSDTEMPAKTFDALAEECDKTAKPRNLEILVKNTFLEVREQDEEDRVLQRTRSLPLL</sequence>
<dbReference type="AlphaFoldDB" id="A0AA36N669"/>
<keyword evidence="9" id="KW-1185">Reference proteome</keyword>
<dbReference type="GO" id="GO:0008270">
    <property type="term" value="F:zinc ion binding"/>
    <property type="evidence" value="ECO:0007669"/>
    <property type="project" value="UniProtKB-KW"/>
</dbReference>
<reference evidence="8" key="1">
    <citation type="submission" date="2023-08" db="EMBL/GenBank/DDBJ databases">
        <authorList>
            <person name="Chen Y."/>
            <person name="Shah S."/>
            <person name="Dougan E. K."/>
            <person name="Thang M."/>
            <person name="Chan C."/>
        </authorList>
    </citation>
    <scope>NUCLEOTIDE SEQUENCE</scope>
</reference>
<feature type="zinc finger region" description="C3H1-type" evidence="5">
    <location>
        <begin position="22"/>
        <end position="48"/>
    </location>
</feature>
<feature type="domain" description="C3H1-type" evidence="7">
    <location>
        <begin position="22"/>
        <end position="48"/>
    </location>
</feature>
<accession>A0AA36N669</accession>
<proteinExistence type="predicted"/>
<protein>
    <recommendedName>
        <fullName evidence="7">C3H1-type domain-containing protein</fullName>
    </recommendedName>
</protein>
<evidence type="ECO:0000313" key="9">
    <source>
        <dbReference type="Proteomes" id="UP001178507"/>
    </source>
</evidence>
<dbReference type="Pfam" id="PF00642">
    <property type="entry name" value="zf-CCCH"/>
    <property type="match status" value="2"/>
</dbReference>
<dbReference type="InterPro" id="IPR000571">
    <property type="entry name" value="Znf_CCCH"/>
</dbReference>
<dbReference type="SUPFAM" id="SSF90229">
    <property type="entry name" value="CCCH zinc finger"/>
    <property type="match status" value="2"/>
</dbReference>
<dbReference type="EMBL" id="CAUJNA010003208">
    <property type="protein sequence ID" value="CAJ1395767.1"/>
    <property type="molecule type" value="Genomic_DNA"/>
</dbReference>